<gene>
    <name evidence="1" type="ORF">MRL64_15205</name>
</gene>
<dbReference type="AlphaFoldDB" id="A0AAU6TND9"/>
<name>A0AAU6TND9_UNCXX</name>
<evidence type="ECO:0000313" key="1">
    <source>
        <dbReference type="EMBL" id="XAG63293.1"/>
    </source>
</evidence>
<reference evidence="1" key="1">
    <citation type="submission" date="2022-03" db="EMBL/GenBank/DDBJ databases">
        <title>Sea Food Isolates.</title>
        <authorList>
            <person name="Li c."/>
        </authorList>
    </citation>
    <scope>NUCLEOTIDE SEQUENCE</scope>
    <source>
        <strain evidence="1">19MO02SH05</strain>
    </source>
</reference>
<protein>
    <submittedName>
        <fullName evidence="1">DUF3265 domain-containing protein</fullName>
    </submittedName>
</protein>
<organism evidence="1">
    <name type="scientific">bacterium 19MO02SH05</name>
    <dbReference type="NCBI Taxonomy" id="2920696"/>
    <lineage>
        <taxon>Bacteria</taxon>
    </lineage>
</organism>
<proteinExistence type="predicted"/>
<dbReference type="EMBL" id="CP095343">
    <property type="protein sequence ID" value="XAG63293.1"/>
    <property type="molecule type" value="Genomic_DNA"/>
</dbReference>
<accession>A0AAU6TND9</accession>
<sequence>MLTNNLRVIQHAWHFWFELSLVVTVSKFSRVVACFTP</sequence>